<dbReference type="CDD" id="cd01043">
    <property type="entry name" value="DPS"/>
    <property type="match status" value="1"/>
</dbReference>
<dbReference type="SUPFAM" id="SSF47240">
    <property type="entry name" value="Ferritin-like"/>
    <property type="match status" value="1"/>
</dbReference>
<dbReference type="GO" id="GO:0008199">
    <property type="term" value="F:ferric iron binding"/>
    <property type="evidence" value="ECO:0007669"/>
    <property type="project" value="InterPro"/>
</dbReference>
<protein>
    <submittedName>
        <fullName evidence="5">Non-specific DNA-binding protein Dps / Iron-binding ferritin-like antioxidant protein / Ferroxidase</fullName>
    </submittedName>
</protein>
<dbReference type="GO" id="GO:0003677">
    <property type="term" value="F:DNA binding"/>
    <property type="evidence" value="ECO:0007669"/>
    <property type="project" value="UniProtKB-KW"/>
</dbReference>
<dbReference type="EMBL" id="BHYM01000043">
    <property type="protein sequence ID" value="GCE41315.1"/>
    <property type="molecule type" value="Genomic_DNA"/>
</dbReference>
<dbReference type="InterPro" id="IPR009078">
    <property type="entry name" value="Ferritin-like_SF"/>
</dbReference>
<dbReference type="AlphaFoldDB" id="A0A402CCF6"/>
<feature type="domain" description="Ferritin/DPS" evidence="4">
    <location>
        <begin position="97"/>
        <end position="236"/>
    </location>
</feature>
<organism evidence="5 6">
    <name type="scientific">Rhodococcus wratislaviensis</name>
    <name type="common">Tsukamurella wratislaviensis</name>
    <dbReference type="NCBI Taxonomy" id="44752"/>
    <lineage>
        <taxon>Bacteria</taxon>
        <taxon>Bacillati</taxon>
        <taxon>Actinomycetota</taxon>
        <taxon>Actinomycetes</taxon>
        <taxon>Mycobacteriales</taxon>
        <taxon>Nocardiaceae</taxon>
        <taxon>Rhodococcus</taxon>
    </lineage>
</organism>
<keyword evidence="6" id="KW-1185">Reference proteome</keyword>
<dbReference type="InterPro" id="IPR023188">
    <property type="entry name" value="DPS_DNA-bd_CS"/>
</dbReference>
<comment type="caution">
    <text evidence="5">The sequence shown here is derived from an EMBL/GenBank/DDBJ whole genome shotgun (WGS) entry which is preliminary data.</text>
</comment>
<dbReference type="Gene3D" id="1.20.1260.10">
    <property type="match status" value="1"/>
</dbReference>
<evidence type="ECO:0000256" key="2">
    <source>
        <dbReference type="RuleBase" id="RU003875"/>
    </source>
</evidence>
<accession>A0A402CCF6</accession>
<gene>
    <name evidence="5" type="ORF">Rhow_004974</name>
</gene>
<evidence type="ECO:0000259" key="4">
    <source>
        <dbReference type="Pfam" id="PF00210"/>
    </source>
</evidence>
<evidence type="ECO:0000256" key="3">
    <source>
        <dbReference type="SAM" id="MobiDB-lite"/>
    </source>
</evidence>
<dbReference type="PANTHER" id="PTHR42932">
    <property type="entry name" value="GENERAL STRESS PROTEIN 20U"/>
    <property type="match status" value="1"/>
</dbReference>
<dbReference type="PANTHER" id="PTHR42932:SF3">
    <property type="entry name" value="DNA PROTECTION DURING STARVATION PROTEIN"/>
    <property type="match status" value="1"/>
</dbReference>
<dbReference type="PROSITE" id="PS00818">
    <property type="entry name" value="DPS_1"/>
    <property type="match status" value="1"/>
</dbReference>
<dbReference type="PRINTS" id="PR01346">
    <property type="entry name" value="HELNAPAPROT"/>
</dbReference>
<evidence type="ECO:0000313" key="5">
    <source>
        <dbReference type="EMBL" id="GCE41315.1"/>
    </source>
</evidence>
<dbReference type="Pfam" id="PF00210">
    <property type="entry name" value="Ferritin"/>
    <property type="match status" value="1"/>
</dbReference>
<dbReference type="InterPro" id="IPR002177">
    <property type="entry name" value="DPS_DNA-bd"/>
</dbReference>
<reference evidence="5 6" key="1">
    <citation type="submission" date="2018-11" db="EMBL/GenBank/DDBJ databases">
        <title>Microbial catabolism of amino acid.</title>
        <authorList>
            <person name="Hibi M."/>
            <person name="Ogawa J."/>
        </authorList>
    </citation>
    <scope>NUCLEOTIDE SEQUENCE [LARGE SCALE GENOMIC DNA]</scope>
    <source>
        <strain evidence="5 6">C31-06</strain>
    </source>
</reference>
<dbReference type="Proteomes" id="UP000287519">
    <property type="component" value="Unassembled WGS sequence"/>
</dbReference>
<dbReference type="InterPro" id="IPR008331">
    <property type="entry name" value="Ferritin_DPS_dom"/>
</dbReference>
<dbReference type="GO" id="GO:0016722">
    <property type="term" value="F:oxidoreductase activity, acting on metal ions"/>
    <property type="evidence" value="ECO:0007669"/>
    <property type="project" value="InterPro"/>
</dbReference>
<name>A0A402CCF6_RHOWR</name>
<keyword evidence="5" id="KW-0238">DNA-binding</keyword>
<proteinExistence type="inferred from homology"/>
<feature type="region of interest" description="Disordered" evidence="3">
    <location>
        <begin position="50"/>
        <end position="86"/>
    </location>
</feature>
<dbReference type="InterPro" id="IPR012347">
    <property type="entry name" value="Ferritin-like"/>
</dbReference>
<evidence type="ECO:0000313" key="6">
    <source>
        <dbReference type="Proteomes" id="UP000287519"/>
    </source>
</evidence>
<evidence type="ECO:0000256" key="1">
    <source>
        <dbReference type="ARBA" id="ARBA00009497"/>
    </source>
</evidence>
<sequence length="257" mass="28718">MLDIDFVVRSKRRNISDRVENAWRHEQKSPARSWPVIRDLPSRVRGEFARRRPDTQATERGIHPGVPQAVSKRKRGPRMSKFTVPGLSDDQGARVADILQKRLSAYNDLHLTLKHIHWNVVGPNFIGVHEMIDPQVELVRGYADAVAERIAALGKSPDGTPAAITRDRTWDDYSVHRDTAQAHLGALDLVYSGVVEDNRKAIAETGDLDPITEDLLIGQTGELEKFQWFVRAHLENSGGSLSTNGAHSEKQAASQTR</sequence>
<comment type="similarity">
    <text evidence="1 2">Belongs to the Dps family.</text>
</comment>